<dbReference type="STRING" id="1618747.UW02_C0006G0023"/>
<dbReference type="AlphaFoldDB" id="A0A0G1HJA7"/>
<sequence>MSHLGTENAFSVIGRAKKFEEEILKPQGKRLIYLQIGEPGFDTPENINQAAIRAIKENRTHYTPTPGIPELRQAVAKKISRETGTSYLPEDVVVTAGAKSIIFYTINALIDEGDEVVIPSPAYPIYGSVAEYLGGKVVPLRLKEEGDFNLDIEEFKKSITPRTKLIILNSPQNPTGAVFKKETIEKVAEIAKKYDLWVLSDEIYGEIVHDGEHFSIASVEGMSERTIILNGCSKTYAMTGYRIGWGVTKNKEMAQALEKLACNDVSCANAIAQYAALEALEGPQAEVKNMLKEYRKRRDLLVKLVNEIKGMKCHSPEGAFYLMVNVRELLDKMNISVEELCDRIMKEANVLILPGSVFGRYGEDFVRFSYVSTEEDIIEGLARIKKFVESCDINLVPDKNLSSVAA</sequence>
<evidence type="ECO:0000313" key="8">
    <source>
        <dbReference type="EMBL" id="KKT19717.1"/>
    </source>
</evidence>
<dbReference type="Pfam" id="PF00155">
    <property type="entry name" value="Aminotran_1_2"/>
    <property type="match status" value="1"/>
</dbReference>
<evidence type="ECO:0000313" key="9">
    <source>
        <dbReference type="Proteomes" id="UP000034751"/>
    </source>
</evidence>
<accession>A0A0G1HJA7</accession>
<dbReference type="PROSITE" id="PS00105">
    <property type="entry name" value="AA_TRANSFER_CLASS_1"/>
    <property type="match status" value="1"/>
</dbReference>
<feature type="domain" description="Aminotransferase class I/classII large" evidence="7">
    <location>
        <begin position="31"/>
        <end position="384"/>
    </location>
</feature>
<dbReference type="InterPro" id="IPR004838">
    <property type="entry name" value="NHTrfase_class1_PyrdxlP-BS"/>
</dbReference>
<evidence type="ECO:0000256" key="5">
    <source>
        <dbReference type="ARBA" id="ARBA00022898"/>
    </source>
</evidence>
<keyword evidence="3 6" id="KW-0032">Aminotransferase</keyword>
<dbReference type="GO" id="GO:0030170">
    <property type="term" value="F:pyridoxal phosphate binding"/>
    <property type="evidence" value="ECO:0007669"/>
    <property type="project" value="InterPro"/>
</dbReference>
<dbReference type="InterPro" id="IPR004839">
    <property type="entry name" value="Aminotransferase_I/II_large"/>
</dbReference>
<name>A0A0G1HJA7_9BACT</name>
<dbReference type="Gene3D" id="3.90.1150.10">
    <property type="entry name" value="Aspartate Aminotransferase, domain 1"/>
    <property type="match status" value="1"/>
</dbReference>
<protein>
    <recommendedName>
        <fullName evidence="6">Aminotransferase</fullName>
        <ecNumber evidence="6">2.6.1.-</ecNumber>
    </recommendedName>
</protein>
<dbReference type="InterPro" id="IPR015424">
    <property type="entry name" value="PyrdxlP-dep_Trfase"/>
</dbReference>
<dbReference type="PATRIC" id="fig|1618747.3.peg.269"/>
<evidence type="ECO:0000256" key="6">
    <source>
        <dbReference type="RuleBase" id="RU000481"/>
    </source>
</evidence>
<evidence type="ECO:0000256" key="1">
    <source>
        <dbReference type="ARBA" id="ARBA00001933"/>
    </source>
</evidence>
<comment type="caution">
    <text evidence="8">The sequence shown here is derived from an EMBL/GenBank/DDBJ whole genome shotgun (WGS) entry which is preliminary data.</text>
</comment>
<dbReference type="InterPro" id="IPR050596">
    <property type="entry name" value="AspAT/PAT-like"/>
</dbReference>
<keyword evidence="5" id="KW-0663">Pyridoxal phosphate</keyword>
<evidence type="ECO:0000256" key="4">
    <source>
        <dbReference type="ARBA" id="ARBA00022679"/>
    </source>
</evidence>
<dbReference type="InterPro" id="IPR015421">
    <property type="entry name" value="PyrdxlP-dep_Trfase_major"/>
</dbReference>
<comment type="cofactor">
    <cofactor evidence="1 6">
        <name>pyridoxal 5'-phosphate</name>
        <dbReference type="ChEBI" id="CHEBI:597326"/>
    </cofactor>
</comment>
<gene>
    <name evidence="8" type="ORF">UW02_C0006G0023</name>
</gene>
<dbReference type="SUPFAM" id="SSF53383">
    <property type="entry name" value="PLP-dependent transferases"/>
    <property type="match status" value="1"/>
</dbReference>
<evidence type="ECO:0000256" key="2">
    <source>
        <dbReference type="ARBA" id="ARBA00007441"/>
    </source>
</evidence>
<dbReference type="GO" id="GO:0008483">
    <property type="term" value="F:transaminase activity"/>
    <property type="evidence" value="ECO:0007669"/>
    <property type="project" value="UniProtKB-KW"/>
</dbReference>
<dbReference type="PANTHER" id="PTHR46383">
    <property type="entry name" value="ASPARTATE AMINOTRANSFERASE"/>
    <property type="match status" value="1"/>
</dbReference>
<dbReference type="Gene3D" id="3.40.640.10">
    <property type="entry name" value="Type I PLP-dependent aspartate aminotransferase-like (Major domain)"/>
    <property type="match status" value="1"/>
</dbReference>
<dbReference type="InterPro" id="IPR015422">
    <property type="entry name" value="PyrdxlP-dep_Trfase_small"/>
</dbReference>
<proteinExistence type="inferred from homology"/>
<dbReference type="EMBL" id="LCGS01000006">
    <property type="protein sequence ID" value="KKT19717.1"/>
    <property type="molecule type" value="Genomic_DNA"/>
</dbReference>
<keyword evidence="4 6" id="KW-0808">Transferase</keyword>
<reference evidence="8 9" key="1">
    <citation type="journal article" date="2015" name="Nature">
        <title>rRNA introns, odd ribosomes, and small enigmatic genomes across a large radiation of phyla.</title>
        <authorList>
            <person name="Brown C.T."/>
            <person name="Hug L.A."/>
            <person name="Thomas B.C."/>
            <person name="Sharon I."/>
            <person name="Castelle C.J."/>
            <person name="Singh A."/>
            <person name="Wilkins M.J."/>
            <person name="Williams K.H."/>
            <person name="Banfield J.F."/>
        </authorList>
    </citation>
    <scope>NUCLEOTIDE SEQUENCE [LARGE SCALE GENOMIC DNA]</scope>
</reference>
<dbReference type="GO" id="GO:0006520">
    <property type="term" value="P:amino acid metabolic process"/>
    <property type="evidence" value="ECO:0007669"/>
    <property type="project" value="InterPro"/>
</dbReference>
<dbReference type="Proteomes" id="UP000034751">
    <property type="component" value="Unassembled WGS sequence"/>
</dbReference>
<comment type="similarity">
    <text evidence="2 6">Belongs to the class-I pyridoxal-phosphate-dependent aminotransferase family.</text>
</comment>
<dbReference type="CDD" id="cd00609">
    <property type="entry name" value="AAT_like"/>
    <property type="match status" value="1"/>
</dbReference>
<evidence type="ECO:0000259" key="7">
    <source>
        <dbReference type="Pfam" id="PF00155"/>
    </source>
</evidence>
<dbReference type="EC" id="2.6.1.-" evidence="6"/>
<dbReference type="FunFam" id="3.40.640.10:FF:000033">
    <property type="entry name" value="Aspartate aminotransferase"/>
    <property type="match status" value="1"/>
</dbReference>
<dbReference type="PANTHER" id="PTHR46383:SF1">
    <property type="entry name" value="ASPARTATE AMINOTRANSFERASE"/>
    <property type="match status" value="1"/>
</dbReference>
<evidence type="ECO:0000256" key="3">
    <source>
        <dbReference type="ARBA" id="ARBA00022576"/>
    </source>
</evidence>
<organism evidence="8 9">
    <name type="scientific">Candidatus Nomurabacteria bacterium GW2011_GWB1_43_7</name>
    <dbReference type="NCBI Taxonomy" id="1618747"/>
    <lineage>
        <taxon>Bacteria</taxon>
        <taxon>Candidatus Nomuraibacteriota</taxon>
    </lineage>
</organism>